<evidence type="ECO:0008006" key="2">
    <source>
        <dbReference type="Google" id="ProtNLM"/>
    </source>
</evidence>
<name>A0A0E9XYB2_ANGAN</name>
<proteinExistence type="predicted"/>
<dbReference type="GO" id="GO:0003676">
    <property type="term" value="F:nucleic acid binding"/>
    <property type="evidence" value="ECO:0007669"/>
    <property type="project" value="InterPro"/>
</dbReference>
<dbReference type="Gene3D" id="3.30.420.10">
    <property type="entry name" value="Ribonuclease H-like superfamily/Ribonuclease H"/>
    <property type="match status" value="1"/>
</dbReference>
<dbReference type="InterPro" id="IPR036397">
    <property type="entry name" value="RNaseH_sf"/>
</dbReference>
<sequence>MIMSPGTQQGLYRNGFVEKRMEELDWPAQSPDLNPMQHLWDHLESQLRAIAQSVPDLTKMLFWLNGSKSLPQYSNM</sequence>
<reference evidence="1" key="2">
    <citation type="journal article" date="2015" name="Fish Shellfish Immunol.">
        <title>Early steps in the European eel (Anguilla anguilla)-Vibrio vulnificus interaction in the gills: Role of the RtxA13 toxin.</title>
        <authorList>
            <person name="Callol A."/>
            <person name="Pajuelo D."/>
            <person name="Ebbesson L."/>
            <person name="Teles M."/>
            <person name="MacKenzie S."/>
            <person name="Amaro C."/>
        </authorList>
    </citation>
    <scope>NUCLEOTIDE SEQUENCE</scope>
</reference>
<dbReference type="AlphaFoldDB" id="A0A0E9XYB2"/>
<reference evidence="1" key="1">
    <citation type="submission" date="2014-11" db="EMBL/GenBank/DDBJ databases">
        <authorList>
            <person name="Amaro Gonzalez C."/>
        </authorList>
    </citation>
    <scope>NUCLEOTIDE SEQUENCE</scope>
</reference>
<evidence type="ECO:0000313" key="1">
    <source>
        <dbReference type="EMBL" id="JAI06694.1"/>
    </source>
</evidence>
<dbReference type="EMBL" id="GBXM01001884">
    <property type="protein sequence ID" value="JAI06694.1"/>
    <property type="molecule type" value="Transcribed_RNA"/>
</dbReference>
<protein>
    <recommendedName>
        <fullName evidence="2">Tc1-like transposase DDE domain-containing protein</fullName>
    </recommendedName>
</protein>
<organism evidence="1">
    <name type="scientific">Anguilla anguilla</name>
    <name type="common">European freshwater eel</name>
    <name type="synonym">Muraena anguilla</name>
    <dbReference type="NCBI Taxonomy" id="7936"/>
    <lineage>
        <taxon>Eukaryota</taxon>
        <taxon>Metazoa</taxon>
        <taxon>Chordata</taxon>
        <taxon>Craniata</taxon>
        <taxon>Vertebrata</taxon>
        <taxon>Euteleostomi</taxon>
        <taxon>Actinopterygii</taxon>
        <taxon>Neopterygii</taxon>
        <taxon>Teleostei</taxon>
        <taxon>Anguilliformes</taxon>
        <taxon>Anguillidae</taxon>
        <taxon>Anguilla</taxon>
    </lineage>
</organism>
<accession>A0A0E9XYB2</accession>